<feature type="region of interest" description="Disordered" evidence="13">
    <location>
        <begin position="134"/>
        <end position="175"/>
    </location>
</feature>
<dbReference type="OrthoDB" id="9777169at2"/>
<dbReference type="EMBL" id="CP046052">
    <property type="protein sequence ID" value="QGM47067.1"/>
    <property type="molecule type" value="Genomic_DNA"/>
</dbReference>
<gene>
    <name evidence="12 15" type="primary">cas9</name>
    <name evidence="15" type="ORF">H2LOC_015975</name>
</gene>
<dbReference type="RefSeq" id="WP_154331686.1">
    <property type="nucleotide sequence ID" value="NZ_CP046052.1"/>
</dbReference>
<evidence type="ECO:0000256" key="4">
    <source>
        <dbReference type="ARBA" id="ARBA00022759"/>
    </source>
</evidence>
<dbReference type="InterPro" id="IPR041383">
    <property type="entry name" value="RuvC_III"/>
</dbReference>
<evidence type="ECO:0000259" key="14">
    <source>
        <dbReference type="PROSITE" id="PS51749"/>
    </source>
</evidence>
<feature type="active site" description="For RuvC-like nuclease domain" evidence="12">
    <location>
        <position position="8"/>
    </location>
</feature>
<dbReference type="InterPro" id="IPR033114">
    <property type="entry name" value="HNH_CAS9"/>
</dbReference>
<keyword evidence="3" id="KW-0479">Metal-binding</keyword>
<comment type="function">
    <text evidence="12">CRISPR (clustered regularly interspaced short palindromic repeat) is an adaptive immune system that provides protection against mobile genetic elements (viruses, transposable elements and conjugative plasmids). CRISPR clusters contain spacers, sequences complementary to antecedent mobile elements, and target invading nucleic acids. CRISPR clusters are transcribed and processed into CRISPR RNA (crRNA). In type II CRISPR systems correct processing of pre-crRNA requires a trans-encoded small RNA (tracrRNA), endogenous ribonuclease 3 (rnc) and this protein. The tracrRNA serves as a guide for ribonuclease 3-aided processing of pre-crRNA. Subsequently Cas9/crRNA/tracrRNA endonucleolytically cleaves linear or circular dsDNA target complementary to the spacer; Cas9 is inactive in the absence of the 2 guide RNAs (gRNA). Cas9 recognizes the protospacer adjacent motif (PAM) in the CRISPR repeat sequences to help distinguish self versus nonself, as targets within the bacterial CRISPR locus do not have PAMs. PAM recognition is also required for catalytic activity.</text>
</comment>
<comment type="subunit">
    <text evidence="11 12">Monomer. Binds crRNA and tracrRNA.</text>
</comment>
<dbReference type="EC" id="3.1.-.-" evidence="12"/>
<comment type="domain">
    <text evidence="12">Has 2 endonuclease domains. The discontinuous RuvC-like domain cleaves the target DNA noncomplementary to crRNA while the HNH nuclease domain cleaves the target DNA complementary to crRNA.</text>
</comment>
<reference evidence="15 16" key="1">
    <citation type="submission" date="2019-11" db="EMBL/GenBank/DDBJ databases">
        <title>The genome sequence of Methylocystis heyeri.</title>
        <authorList>
            <person name="Oshkin I.Y."/>
            <person name="Miroshnikov K."/>
            <person name="Dedysh S.N."/>
        </authorList>
    </citation>
    <scope>NUCLEOTIDE SEQUENCE [LARGE SCALE GENOMIC DNA]</scope>
    <source>
        <strain evidence="15 16">H2</strain>
    </source>
</reference>
<evidence type="ECO:0000313" key="16">
    <source>
        <dbReference type="Proteomes" id="UP000309061"/>
    </source>
</evidence>
<dbReference type="Proteomes" id="UP000309061">
    <property type="component" value="Chromosome"/>
</dbReference>
<evidence type="ECO:0000256" key="5">
    <source>
        <dbReference type="ARBA" id="ARBA00022801"/>
    </source>
</evidence>
<evidence type="ECO:0000256" key="13">
    <source>
        <dbReference type="SAM" id="MobiDB-lite"/>
    </source>
</evidence>
<dbReference type="GO" id="GO:0003723">
    <property type="term" value="F:RNA binding"/>
    <property type="evidence" value="ECO:0007669"/>
    <property type="project" value="UniProtKB-UniRule"/>
</dbReference>
<dbReference type="NCBIfam" id="TIGR01865">
    <property type="entry name" value="cas_Csn1"/>
    <property type="match status" value="1"/>
</dbReference>
<dbReference type="Pfam" id="PF13395">
    <property type="entry name" value="HNH_4"/>
    <property type="match status" value="1"/>
</dbReference>
<evidence type="ECO:0000256" key="7">
    <source>
        <dbReference type="ARBA" id="ARBA00022884"/>
    </source>
</evidence>
<evidence type="ECO:0000256" key="9">
    <source>
        <dbReference type="ARBA" id="ARBA00023125"/>
    </source>
</evidence>
<keyword evidence="4 12" id="KW-0255">Endonuclease</keyword>
<evidence type="ECO:0000256" key="10">
    <source>
        <dbReference type="ARBA" id="ARBA00023211"/>
    </source>
</evidence>
<feature type="active site" description="Proton acceptor for HNH nuclease domain" evidence="12">
    <location>
        <position position="645"/>
    </location>
</feature>
<name>A0A6B8KH66_9HYPH</name>
<dbReference type="GO" id="GO:0004519">
    <property type="term" value="F:endonuclease activity"/>
    <property type="evidence" value="ECO:0007669"/>
    <property type="project" value="UniProtKB-UniRule"/>
</dbReference>
<sequence length="1087" mass="123420">MQRIFGFDIGTTSIGFAVIDFGKERKAGKILRLGARIFPEARDPDGTPLNQQRRAKRMMRRQLRRRRERRRSLNELLSSFGLLPPFGGKEWDEIMKLDPYALRTRALGELLETFELGRTLYHLAKRRHFKERDIAETGETEAPEAPVAEEAPSKRRKGISKQKAEKEQEVADEAKAAEARAHFTAEVKASGQTIGAFLSQRKRDAVLRGERESDVKLRGEHATRALVEDEFEKILAAQEAHHPVLKDSALKGALHEAIFAQRPVFWRKKTLGKCRFMPESPLCPRGSWISQERRMLEKVNNLEFLGGNARPLDAEERSALIEALRVKPKLTWAQARKILEPQFEKRGESARALKFNHETDKDQAAGLKGNLVDVELNKAFGAAWANHPRRQELREFLPEALWRADYGEIGDQRVVIRSAQKRAEQRREVAARLAAEFAVNHEIAASLSQLHFPQGWEPYSTEALRIMLPELEEGTRFGALLNGPDWAGWRDEYFPEREQPTGQFLDLLPSPRADRHASTPQEEEAERISRVRNPTVVRVQNELRKVVNNLIREYGKPDLIRIELARDVGKSKREREEMQKGMRDRERLREKARKDLKEKGIADPNDDDVEKWLLWRECGEECPYTGARIAFADLFGGNPAFEVEHIWPRSQSLDNSLRNKTLCEKRANRDKGARIPFQYFRDRPDAWAAAKDRIWKLVAKGGMTKGKAKRFCAESMPDDFAGRQLNDTSYAAREARAFLERLWPDVEIKGSEINVRPVTGKVTAQLRRRWGLNHILADDGEKTREDHRHHAVDALVVACADNGNTQRLSEYFAKEWDARHYGTPRPEAALVPEPWPTIREDAKRAVDQIIVSHRVRKKVSGPLHKETSYGDTGVDVTNSNGTYRLFVSRKPLASLSKSELGDIRDEGARRIVEDWVEARGGDPKKAFAAFPLRGPDGPEIKKARLIAPQKLRGMAPLKNGYATTGNNHHIAIYRLPDGKIEGRVVSLYEAAKRMARHEPVISRQSYERGAFLMSLSLGDTFFVPSGERVGYWVVNSIAGNGQMFSRPINDAGKDSKSQWGPSPGPLVKLGAKKISVDPIGRVRPAND</sequence>
<keyword evidence="2 12" id="KW-0540">Nuclease</keyword>
<dbReference type="PROSITE" id="PS51749">
    <property type="entry name" value="HNH_CAS9"/>
    <property type="match status" value="1"/>
</dbReference>
<evidence type="ECO:0000256" key="1">
    <source>
        <dbReference type="ARBA" id="ARBA00001946"/>
    </source>
</evidence>
<feature type="region of interest" description="Disordered" evidence="13">
    <location>
        <begin position="1047"/>
        <end position="1066"/>
    </location>
</feature>
<protein>
    <recommendedName>
        <fullName evidence="12">CRISPR-associated endonuclease Cas9</fullName>
        <ecNumber evidence="12">3.1.-.-</ecNumber>
    </recommendedName>
</protein>
<organism evidence="15 16">
    <name type="scientific">Methylocystis heyeri</name>
    <dbReference type="NCBI Taxonomy" id="391905"/>
    <lineage>
        <taxon>Bacteria</taxon>
        <taxon>Pseudomonadati</taxon>
        <taxon>Pseudomonadota</taxon>
        <taxon>Alphaproteobacteria</taxon>
        <taxon>Hyphomicrobiales</taxon>
        <taxon>Methylocystaceae</taxon>
        <taxon>Methylocystis</taxon>
    </lineage>
</organism>
<dbReference type="GO" id="GO:0043571">
    <property type="term" value="P:maintenance of CRISPR repeat elements"/>
    <property type="evidence" value="ECO:0007669"/>
    <property type="project" value="UniProtKB-UniRule"/>
</dbReference>
<keyword evidence="7 12" id="KW-0694">RNA-binding</keyword>
<keyword evidence="10" id="KW-0464">Manganese</keyword>
<keyword evidence="16" id="KW-1185">Reference proteome</keyword>
<dbReference type="GO" id="GO:0003677">
    <property type="term" value="F:DNA binding"/>
    <property type="evidence" value="ECO:0007669"/>
    <property type="project" value="UniProtKB-UniRule"/>
</dbReference>
<evidence type="ECO:0000256" key="6">
    <source>
        <dbReference type="ARBA" id="ARBA00022842"/>
    </source>
</evidence>
<keyword evidence="8 12" id="KW-0051">Antiviral defense</keyword>
<dbReference type="GO" id="GO:0051607">
    <property type="term" value="P:defense response to virus"/>
    <property type="evidence" value="ECO:0007669"/>
    <property type="project" value="UniProtKB-UniRule"/>
</dbReference>
<proteinExistence type="inferred from homology"/>
<dbReference type="InterPro" id="IPR028629">
    <property type="entry name" value="Cas9"/>
</dbReference>
<comment type="caution">
    <text evidence="12">Lacks conserved residue(s) required for the propagation of feature annotation.</text>
</comment>
<dbReference type="KEGG" id="mhey:H2LOC_015975"/>
<evidence type="ECO:0000256" key="2">
    <source>
        <dbReference type="ARBA" id="ARBA00022722"/>
    </source>
</evidence>
<evidence type="ECO:0000313" key="15">
    <source>
        <dbReference type="EMBL" id="QGM47067.1"/>
    </source>
</evidence>
<evidence type="ECO:0000256" key="8">
    <source>
        <dbReference type="ARBA" id="ARBA00023118"/>
    </source>
</evidence>
<feature type="domain" description="HNH Cas9-type" evidence="14">
    <location>
        <begin position="571"/>
        <end position="725"/>
    </location>
</feature>
<dbReference type="GO" id="GO:0046872">
    <property type="term" value="F:metal ion binding"/>
    <property type="evidence" value="ECO:0007669"/>
    <property type="project" value="UniProtKB-UniRule"/>
</dbReference>
<dbReference type="Gene3D" id="3.30.420.10">
    <property type="entry name" value="Ribonuclease H-like superfamily/Ribonuclease H"/>
    <property type="match status" value="3"/>
</dbReference>
<evidence type="ECO:0000256" key="3">
    <source>
        <dbReference type="ARBA" id="ARBA00022723"/>
    </source>
</evidence>
<evidence type="ECO:0000256" key="12">
    <source>
        <dbReference type="HAMAP-Rule" id="MF_01480"/>
    </source>
</evidence>
<dbReference type="InterPro" id="IPR003615">
    <property type="entry name" value="HNH_nuc"/>
</dbReference>
<dbReference type="InterPro" id="IPR036397">
    <property type="entry name" value="RNaseH_sf"/>
</dbReference>
<keyword evidence="5 12" id="KW-0378">Hydrolase</keyword>
<dbReference type="AlphaFoldDB" id="A0A6B8KH66"/>
<feature type="region of interest" description="Disordered" evidence="13">
    <location>
        <begin position="503"/>
        <end position="528"/>
    </location>
</feature>
<dbReference type="HAMAP" id="MF_01480">
    <property type="entry name" value="Cas9"/>
    <property type="match status" value="1"/>
</dbReference>
<keyword evidence="6" id="KW-0460">Magnesium</keyword>
<comment type="similarity">
    <text evidence="12">Belongs to the CRISPR-associated Cas9 family.</text>
</comment>
<keyword evidence="9 12" id="KW-0238">DNA-binding</keyword>
<evidence type="ECO:0000256" key="11">
    <source>
        <dbReference type="ARBA" id="ARBA00046380"/>
    </source>
</evidence>
<accession>A0A6B8KH66</accession>
<dbReference type="Pfam" id="PF18541">
    <property type="entry name" value="RuvC_III"/>
    <property type="match status" value="1"/>
</dbReference>
<feature type="compositionally biased region" description="Basic and acidic residues" evidence="13">
    <location>
        <begin position="162"/>
        <end position="175"/>
    </location>
</feature>
<comment type="cofactor">
    <cofactor evidence="1">
        <name>Mg(2+)</name>
        <dbReference type="ChEBI" id="CHEBI:18420"/>
    </cofactor>
</comment>
<dbReference type="GO" id="GO:0016787">
    <property type="term" value="F:hydrolase activity"/>
    <property type="evidence" value="ECO:0007669"/>
    <property type="project" value="UniProtKB-KW"/>
</dbReference>